<dbReference type="Proteomes" id="UP000290649">
    <property type="component" value="Unassembled WGS sequence"/>
</dbReference>
<dbReference type="SUPFAM" id="SSF53850">
    <property type="entry name" value="Periplasmic binding protein-like II"/>
    <property type="match status" value="1"/>
</dbReference>
<keyword evidence="1" id="KW-0732">Signal</keyword>
<accession>A0A4Q0W1L3</accession>
<dbReference type="Gene3D" id="3.40.190.10">
    <property type="entry name" value="Periplasmic binding protein-like II"/>
    <property type="match status" value="1"/>
</dbReference>
<comment type="caution">
    <text evidence="3">The sequence shown here is derived from an EMBL/GenBank/DDBJ whole genome shotgun (WGS) entry which is preliminary data.</text>
</comment>
<dbReference type="Pfam" id="PF00496">
    <property type="entry name" value="SBP_bac_5"/>
    <property type="match status" value="1"/>
</dbReference>
<dbReference type="RefSeq" id="WP_129076823.1">
    <property type="nucleotide sequence ID" value="NZ_QOUX01000001.1"/>
</dbReference>
<reference evidence="3 4" key="1">
    <citation type="journal article" date="2019" name="Int. J. Syst. Evol. Microbiol.">
        <title>Anaerobacillus alkaliphilus sp. nov., a novel alkaliphilic and moderately halophilic bacterium.</title>
        <authorList>
            <person name="Borsodi A.K."/>
            <person name="Aszalos J.M."/>
            <person name="Bihari P."/>
            <person name="Nagy I."/>
            <person name="Schumann P."/>
            <person name="Sproer C."/>
            <person name="Kovacs A.L."/>
            <person name="Boka K."/>
            <person name="Dobosy P."/>
            <person name="Ovari M."/>
            <person name="Szili-Kovacs T."/>
            <person name="Toth E."/>
        </authorList>
    </citation>
    <scope>NUCLEOTIDE SEQUENCE [LARGE SCALE GENOMIC DNA]</scope>
    <source>
        <strain evidence="3 4">B16-10</strain>
    </source>
</reference>
<organism evidence="3 4">
    <name type="scientific">Anaerobacillus alkaliphilus</name>
    <dbReference type="NCBI Taxonomy" id="1548597"/>
    <lineage>
        <taxon>Bacteria</taxon>
        <taxon>Bacillati</taxon>
        <taxon>Bacillota</taxon>
        <taxon>Bacilli</taxon>
        <taxon>Bacillales</taxon>
        <taxon>Bacillaceae</taxon>
        <taxon>Anaerobacillus</taxon>
    </lineage>
</organism>
<dbReference type="GO" id="GO:0015833">
    <property type="term" value="P:peptide transport"/>
    <property type="evidence" value="ECO:0007669"/>
    <property type="project" value="TreeGrafter"/>
</dbReference>
<dbReference type="PANTHER" id="PTHR30290:SF38">
    <property type="entry name" value="D,D-DIPEPTIDE-BINDING PERIPLASMIC PROTEIN DDPA-RELATED"/>
    <property type="match status" value="1"/>
</dbReference>
<protein>
    <submittedName>
        <fullName evidence="3">ABC transporter substrate-binding protein</fullName>
    </submittedName>
</protein>
<dbReference type="AlphaFoldDB" id="A0A4Q0W1L3"/>
<evidence type="ECO:0000259" key="2">
    <source>
        <dbReference type="Pfam" id="PF00496"/>
    </source>
</evidence>
<dbReference type="OrthoDB" id="9803988at2"/>
<dbReference type="GO" id="GO:1904680">
    <property type="term" value="F:peptide transmembrane transporter activity"/>
    <property type="evidence" value="ECO:0007669"/>
    <property type="project" value="TreeGrafter"/>
</dbReference>
<gene>
    <name evidence="3" type="ORF">DS745_03615</name>
</gene>
<evidence type="ECO:0000313" key="3">
    <source>
        <dbReference type="EMBL" id="RXJ04481.1"/>
    </source>
</evidence>
<evidence type="ECO:0000256" key="1">
    <source>
        <dbReference type="ARBA" id="ARBA00022729"/>
    </source>
</evidence>
<dbReference type="PANTHER" id="PTHR30290">
    <property type="entry name" value="PERIPLASMIC BINDING COMPONENT OF ABC TRANSPORTER"/>
    <property type="match status" value="1"/>
</dbReference>
<dbReference type="EMBL" id="QOUX01000001">
    <property type="protein sequence ID" value="RXJ04481.1"/>
    <property type="molecule type" value="Genomic_DNA"/>
</dbReference>
<proteinExistence type="predicted"/>
<sequence>MSVPVGKVYVVDPSPLNWLFVLFHTMEELVRADREGYVTPSLASEFTWINETTLEVKLRKGVTFHNGEVFNADSFVRSFSEEQRWFAPHPPGTWMNLPRETTVDVVDDYTVRFLFPKADGLALVKLRAVHMGNELFWQSLGFGYAREGSGEGRW</sequence>
<dbReference type="InterPro" id="IPR000914">
    <property type="entry name" value="SBP_5_dom"/>
</dbReference>
<evidence type="ECO:0000313" key="4">
    <source>
        <dbReference type="Proteomes" id="UP000290649"/>
    </source>
</evidence>
<keyword evidence="4" id="KW-1185">Reference proteome</keyword>
<dbReference type="InterPro" id="IPR039424">
    <property type="entry name" value="SBP_5"/>
</dbReference>
<feature type="domain" description="Solute-binding protein family 5" evidence="2">
    <location>
        <begin position="38"/>
        <end position="128"/>
    </location>
</feature>
<name>A0A4Q0W1L3_9BACI</name>